<dbReference type="EMBL" id="BARU01007023">
    <property type="protein sequence ID" value="GAH40217.1"/>
    <property type="molecule type" value="Genomic_DNA"/>
</dbReference>
<dbReference type="AlphaFoldDB" id="X1F5J8"/>
<comment type="caution">
    <text evidence="1">The sequence shown here is derived from an EMBL/GenBank/DDBJ whole genome shotgun (WGS) entry which is preliminary data.</text>
</comment>
<accession>X1F5J8</accession>
<evidence type="ECO:0000313" key="1">
    <source>
        <dbReference type="EMBL" id="GAH40217.1"/>
    </source>
</evidence>
<reference evidence="1" key="1">
    <citation type="journal article" date="2014" name="Front. Microbiol.">
        <title>High frequency of phylogenetically diverse reductive dehalogenase-homologous genes in deep subseafloor sedimentary metagenomes.</title>
        <authorList>
            <person name="Kawai M."/>
            <person name="Futagami T."/>
            <person name="Toyoda A."/>
            <person name="Takaki Y."/>
            <person name="Nishi S."/>
            <person name="Hori S."/>
            <person name="Arai W."/>
            <person name="Tsubouchi T."/>
            <person name="Morono Y."/>
            <person name="Uchiyama I."/>
            <person name="Ito T."/>
            <person name="Fujiyama A."/>
            <person name="Inagaki F."/>
            <person name="Takami H."/>
        </authorList>
    </citation>
    <scope>NUCLEOTIDE SEQUENCE</scope>
    <source>
        <strain evidence="1">Expedition CK06-06</strain>
    </source>
</reference>
<protein>
    <submittedName>
        <fullName evidence="1">Uncharacterized protein</fullName>
    </submittedName>
</protein>
<organism evidence="1">
    <name type="scientific">marine sediment metagenome</name>
    <dbReference type="NCBI Taxonomy" id="412755"/>
    <lineage>
        <taxon>unclassified sequences</taxon>
        <taxon>metagenomes</taxon>
        <taxon>ecological metagenomes</taxon>
    </lineage>
</organism>
<feature type="non-terminal residue" evidence="1">
    <location>
        <position position="1"/>
    </location>
</feature>
<gene>
    <name evidence="1" type="ORF">S03H2_13848</name>
</gene>
<sequence>RGCFLLPGLEKPSEKWVIGSQYLKETLIWINKAFASLNRNKSWERYAYE</sequence>
<name>X1F5J8_9ZZZZ</name>
<proteinExistence type="predicted"/>